<dbReference type="GO" id="GO:0005886">
    <property type="term" value="C:plasma membrane"/>
    <property type="evidence" value="ECO:0007669"/>
    <property type="project" value="UniProtKB-SubCell"/>
</dbReference>
<comment type="caution">
    <text evidence="10">The sequence shown here is derived from an EMBL/GenBank/DDBJ whole genome shotgun (WGS) entry which is preliminary data.</text>
</comment>
<dbReference type="RefSeq" id="WP_201917491.1">
    <property type="nucleotide sequence ID" value="NZ_JAERQG010000001.1"/>
</dbReference>
<dbReference type="GO" id="GO:0004129">
    <property type="term" value="F:cytochrome-c oxidase activity"/>
    <property type="evidence" value="ECO:0007669"/>
    <property type="project" value="InterPro"/>
</dbReference>
<evidence type="ECO:0000256" key="2">
    <source>
        <dbReference type="ARBA" id="ARBA00010581"/>
    </source>
</evidence>
<comment type="similarity">
    <text evidence="2 7">Belongs to the cytochrome c oxidase subunit 3 family.</text>
</comment>
<dbReference type="InterPro" id="IPR000298">
    <property type="entry name" value="Cyt_c_oxidase-like_su3"/>
</dbReference>
<name>A0A937ADC1_9BACT</name>
<evidence type="ECO:0000256" key="3">
    <source>
        <dbReference type="ARBA" id="ARBA00022475"/>
    </source>
</evidence>
<reference evidence="10" key="1">
    <citation type="submission" date="2021-01" db="EMBL/GenBank/DDBJ databases">
        <title>Marivirga sp. nov., isolated from intertidal surface sediments.</title>
        <authorList>
            <person name="Zhang M."/>
        </authorList>
    </citation>
    <scope>NUCLEOTIDE SEQUENCE</scope>
    <source>
        <strain evidence="10">SM1354</strain>
    </source>
</reference>
<protein>
    <submittedName>
        <fullName evidence="10">Cytochrome c oxidase subunit 3</fullName>
    </submittedName>
</protein>
<feature type="transmembrane region" description="Helical" evidence="8">
    <location>
        <begin position="185"/>
        <end position="203"/>
    </location>
</feature>
<evidence type="ECO:0000259" key="9">
    <source>
        <dbReference type="PROSITE" id="PS50253"/>
    </source>
</evidence>
<evidence type="ECO:0000313" key="10">
    <source>
        <dbReference type="EMBL" id="MBL0764168.1"/>
    </source>
</evidence>
<keyword evidence="11" id="KW-1185">Reference proteome</keyword>
<dbReference type="InterPro" id="IPR035973">
    <property type="entry name" value="Cyt_c_oxidase_su3-like_sf"/>
</dbReference>
<evidence type="ECO:0000256" key="5">
    <source>
        <dbReference type="ARBA" id="ARBA00022989"/>
    </source>
</evidence>
<dbReference type="AlphaFoldDB" id="A0A937ADC1"/>
<evidence type="ECO:0000256" key="4">
    <source>
        <dbReference type="ARBA" id="ARBA00022692"/>
    </source>
</evidence>
<evidence type="ECO:0000256" key="6">
    <source>
        <dbReference type="ARBA" id="ARBA00023136"/>
    </source>
</evidence>
<dbReference type="EMBL" id="JAERQG010000001">
    <property type="protein sequence ID" value="MBL0764168.1"/>
    <property type="molecule type" value="Genomic_DNA"/>
</dbReference>
<keyword evidence="5 8" id="KW-1133">Transmembrane helix</keyword>
<evidence type="ECO:0000256" key="8">
    <source>
        <dbReference type="SAM" id="Phobius"/>
    </source>
</evidence>
<evidence type="ECO:0000313" key="11">
    <source>
        <dbReference type="Proteomes" id="UP000642920"/>
    </source>
</evidence>
<dbReference type="GO" id="GO:0019646">
    <property type="term" value="P:aerobic electron transport chain"/>
    <property type="evidence" value="ECO:0007669"/>
    <property type="project" value="InterPro"/>
</dbReference>
<dbReference type="SUPFAM" id="SSF81452">
    <property type="entry name" value="Cytochrome c oxidase subunit III-like"/>
    <property type="match status" value="1"/>
</dbReference>
<proteinExistence type="inferred from homology"/>
<feature type="transmembrane region" description="Helical" evidence="8">
    <location>
        <begin position="57"/>
        <end position="75"/>
    </location>
</feature>
<keyword evidence="4 7" id="KW-0812">Transmembrane</keyword>
<sequence length="204" mass="23711">MEKRTKQDLSFFERVERMHPYKMILILGLFGSSLIFLFLLISFFVSLSNVEEVNVEVPSIFIISTILIISSSYFINPIRKLFKANAHKALVTTMRYTFLLGVGFAFCQLMGYRELIESGNLFNSGIASSFLYILTGLHALHFIAAHTYLGVLIFQTKGIMRDPIKYLMAETNPYWHLKYELLTKVWHFLGVLWMILIISFWVFL</sequence>
<keyword evidence="3" id="KW-1003">Cell membrane</keyword>
<evidence type="ECO:0000256" key="1">
    <source>
        <dbReference type="ARBA" id="ARBA00004651"/>
    </source>
</evidence>
<feature type="transmembrane region" description="Helical" evidence="8">
    <location>
        <begin position="96"/>
        <end position="112"/>
    </location>
</feature>
<accession>A0A937ADC1</accession>
<dbReference type="PANTHER" id="PTHR11403:SF2">
    <property type="entry name" value="CYTOCHROME BO(3) UBIQUINOL OXIDASE SUBUNIT 3"/>
    <property type="match status" value="1"/>
</dbReference>
<comment type="subcellular location">
    <subcellularLocation>
        <location evidence="1 7">Cell membrane</location>
        <topology evidence="1 7">Multi-pass membrane protein</topology>
    </subcellularLocation>
</comment>
<gene>
    <name evidence="10" type="ORF">JKP34_02820</name>
</gene>
<keyword evidence="6 8" id="KW-0472">Membrane</keyword>
<dbReference type="Pfam" id="PF00510">
    <property type="entry name" value="COX3"/>
    <property type="match status" value="1"/>
</dbReference>
<dbReference type="Gene3D" id="1.20.120.80">
    <property type="entry name" value="Cytochrome c oxidase, subunit III, four-helix bundle"/>
    <property type="match status" value="1"/>
</dbReference>
<feature type="domain" description="Heme-copper oxidase subunit III family profile" evidence="9">
    <location>
        <begin position="1"/>
        <end position="204"/>
    </location>
</feature>
<dbReference type="InterPro" id="IPR013833">
    <property type="entry name" value="Cyt_c_oxidase_su3_a-hlx"/>
</dbReference>
<feature type="transmembrane region" description="Helical" evidence="8">
    <location>
        <begin position="21"/>
        <end position="45"/>
    </location>
</feature>
<dbReference type="Proteomes" id="UP000642920">
    <property type="component" value="Unassembled WGS sequence"/>
</dbReference>
<dbReference type="PROSITE" id="PS50253">
    <property type="entry name" value="COX3"/>
    <property type="match status" value="1"/>
</dbReference>
<dbReference type="PANTHER" id="PTHR11403">
    <property type="entry name" value="CYTOCHROME C OXIDASE SUBUNIT III"/>
    <property type="match status" value="1"/>
</dbReference>
<organism evidence="10 11">
    <name type="scientific">Marivirga atlantica</name>
    <dbReference type="NCBI Taxonomy" id="1548457"/>
    <lineage>
        <taxon>Bacteria</taxon>
        <taxon>Pseudomonadati</taxon>
        <taxon>Bacteroidota</taxon>
        <taxon>Cytophagia</taxon>
        <taxon>Cytophagales</taxon>
        <taxon>Marivirgaceae</taxon>
        <taxon>Marivirga</taxon>
    </lineage>
</organism>
<dbReference type="InterPro" id="IPR024791">
    <property type="entry name" value="Cyt_c/ubiquinol_Oxase_su3"/>
</dbReference>
<feature type="transmembrane region" description="Helical" evidence="8">
    <location>
        <begin position="132"/>
        <end position="154"/>
    </location>
</feature>
<evidence type="ECO:0000256" key="7">
    <source>
        <dbReference type="RuleBase" id="RU003376"/>
    </source>
</evidence>